<organism evidence="2 3">
    <name type="scientific">Neoarthrinium moseri</name>
    <dbReference type="NCBI Taxonomy" id="1658444"/>
    <lineage>
        <taxon>Eukaryota</taxon>
        <taxon>Fungi</taxon>
        <taxon>Dikarya</taxon>
        <taxon>Ascomycota</taxon>
        <taxon>Pezizomycotina</taxon>
        <taxon>Sordariomycetes</taxon>
        <taxon>Xylariomycetidae</taxon>
        <taxon>Amphisphaeriales</taxon>
        <taxon>Apiosporaceae</taxon>
        <taxon>Neoarthrinium</taxon>
    </lineage>
</organism>
<comment type="caution">
    <text evidence="2">The sequence shown here is derived from an EMBL/GenBank/DDBJ whole genome shotgun (WGS) entry which is preliminary data.</text>
</comment>
<accession>A0A9Q0AN78</accession>
<proteinExistence type="predicted"/>
<evidence type="ECO:0000313" key="3">
    <source>
        <dbReference type="Proteomes" id="UP000829685"/>
    </source>
</evidence>
<dbReference type="EMBL" id="JAFIMR010000020">
    <property type="protein sequence ID" value="KAI1866482.1"/>
    <property type="molecule type" value="Genomic_DNA"/>
</dbReference>
<feature type="region of interest" description="Disordered" evidence="1">
    <location>
        <begin position="1"/>
        <end position="163"/>
    </location>
</feature>
<reference evidence="2" key="1">
    <citation type="submission" date="2021-03" db="EMBL/GenBank/DDBJ databases">
        <title>Revisited historic fungal species revealed as producer of novel bioactive compounds through whole genome sequencing and comparative genomics.</title>
        <authorList>
            <person name="Vignolle G.A."/>
            <person name="Hochenegger N."/>
            <person name="Mach R.L."/>
            <person name="Mach-Aigner A.R."/>
            <person name="Javad Rahimi M."/>
            <person name="Salim K.A."/>
            <person name="Chan C.M."/>
            <person name="Lim L.B.L."/>
            <person name="Cai F."/>
            <person name="Druzhinina I.S."/>
            <person name="U'Ren J.M."/>
            <person name="Derntl C."/>
        </authorList>
    </citation>
    <scope>NUCLEOTIDE SEQUENCE</scope>
    <source>
        <strain evidence="2">TUCIM 5799</strain>
    </source>
</reference>
<sequence>MGLKQTLKRLASVRGGHRKATSDHDMDGETLVIDSIEQPVVEDEPTSFHGSEEPQRDVFDPDTERPRPIKPTGKRKPSNAAQLRQSRQKRREKDQEPSPTDYLYFGEGVRSPTRAASTTHKGDTRSSGANSNPAVPSIIVTGTDSSGFLNSGMTSNNQQMGYQNLTHGGSLQYDYAGVQAPNTGVP</sequence>
<name>A0A9Q0AN78_9PEZI</name>
<keyword evidence="3" id="KW-1185">Reference proteome</keyword>
<feature type="compositionally biased region" description="Polar residues" evidence="1">
    <location>
        <begin position="114"/>
        <end position="163"/>
    </location>
</feature>
<dbReference type="Proteomes" id="UP000829685">
    <property type="component" value="Unassembled WGS sequence"/>
</dbReference>
<feature type="compositionally biased region" description="Basic and acidic residues" evidence="1">
    <location>
        <begin position="50"/>
        <end position="67"/>
    </location>
</feature>
<evidence type="ECO:0000256" key="1">
    <source>
        <dbReference type="SAM" id="MobiDB-lite"/>
    </source>
</evidence>
<gene>
    <name evidence="2" type="ORF">JX265_007783</name>
</gene>
<evidence type="ECO:0000313" key="2">
    <source>
        <dbReference type="EMBL" id="KAI1866482.1"/>
    </source>
</evidence>
<protein>
    <submittedName>
        <fullName evidence="2">Uncharacterized protein</fullName>
    </submittedName>
</protein>
<dbReference type="AlphaFoldDB" id="A0A9Q0AN78"/>